<reference evidence="1" key="1">
    <citation type="submission" date="2020-05" db="EMBL/GenBank/DDBJ databases">
        <authorList>
            <person name="Chiriac C."/>
            <person name="Salcher M."/>
            <person name="Ghai R."/>
            <person name="Kavagutti S V."/>
        </authorList>
    </citation>
    <scope>NUCLEOTIDE SEQUENCE</scope>
</reference>
<accession>A0A6J7WW99</accession>
<protein>
    <submittedName>
        <fullName evidence="1">Uncharacterized protein</fullName>
    </submittedName>
</protein>
<sequence>MTNETEVQTVNVWDYLDQAPTYVQETVALYRWGLNYDPANNPFNVYLDMLGVGEDTIGEPILDKMPVLGYMELSLIADALKEYAESRPQEVYRWLEGLLACDEV</sequence>
<dbReference type="EMBL" id="LR798301">
    <property type="protein sequence ID" value="CAB5222329.1"/>
    <property type="molecule type" value="Genomic_DNA"/>
</dbReference>
<evidence type="ECO:0000313" key="1">
    <source>
        <dbReference type="EMBL" id="CAB5222329.1"/>
    </source>
</evidence>
<proteinExistence type="predicted"/>
<organism evidence="1">
    <name type="scientific">uncultured Caudovirales phage</name>
    <dbReference type="NCBI Taxonomy" id="2100421"/>
    <lineage>
        <taxon>Viruses</taxon>
        <taxon>Duplodnaviria</taxon>
        <taxon>Heunggongvirae</taxon>
        <taxon>Uroviricota</taxon>
        <taxon>Caudoviricetes</taxon>
        <taxon>Peduoviridae</taxon>
        <taxon>Maltschvirus</taxon>
        <taxon>Maltschvirus maltsch</taxon>
    </lineage>
</organism>
<gene>
    <name evidence="1" type="ORF">UFOVP361_129</name>
</gene>
<name>A0A6J7WW99_9CAUD</name>